<dbReference type="EMBL" id="LAZR01045189">
    <property type="protein sequence ID" value="KKK99476.1"/>
    <property type="molecule type" value="Genomic_DNA"/>
</dbReference>
<evidence type="ECO:0000313" key="1">
    <source>
        <dbReference type="EMBL" id="KKK99476.1"/>
    </source>
</evidence>
<feature type="non-terminal residue" evidence="1">
    <location>
        <position position="362"/>
    </location>
</feature>
<reference evidence="1" key="1">
    <citation type="journal article" date="2015" name="Nature">
        <title>Complex archaea that bridge the gap between prokaryotes and eukaryotes.</title>
        <authorList>
            <person name="Spang A."/>
            <person name="Saw J.H."/>
            <person name="Jorgensen S.L."/>
            <person name="Zaremba-Niedzwiedzka K."/>
            <person name="Martijn J."/>
            <person name="Lind A.E."/>
            <person name="van Eijk R."/>
            <person name="Schleper C."/>
            <person name="Guy L."/>
            <person name="Ettema T.J."/>
        </authorList>
    </citation>
    <scope>NUCLEOTIDE SEQUENCE</scope>
</reference>
<name>A0A0F9CSE0_9ZZZZ</name>
<gene>
    <name evidence="1" type="ORF">LCGC14_2632380</name>
</gene>
<comment type="caution">
    <text evidence="1">The sequence shown here is derived from an EMBL/GenBank/DDBJ whole genome shotgun (WGS) entry which is preliminary data.</text>
</comment>
<sequence>MTLRDELFENILFNDANLTIVGSNFLITDRLNETLVVNIDRSETIFTVINDSIALTLGTNTSPAVNYLSYQNKDNPVLTRDSSDPTIEHAEVAILYLGDTTNTTYLFDNKISHNEQFIDQVYDTFGDSGAIYLDRLNPAVSVNQINITDGTVRIRTHKEIYTNNVSSDSFFWINSTGNFIQCKDFTCLDTYSSGEKISSNRYYVVIWLVVPVKDSPAEQWLLAIPQNKPGTEHVKAIDAEEDVTKVVFFSSLTDFKRTEVTVIKTIHRRTGNNDVVELPTSDTGALFQDLRGEIRAGGGSVAPPPITQCRDLNECTVNAVNFTQVNSNVNSTSFDNTGTAIVTADQNLNVGIGTTTPTSKLE</sequence>
<organism evidence="1">
    <name type="scientific">marine sediment metagenome</name>
    <dbReference type="NCBI Taxonomy" id="412755"/>
    <lineage>
        <taxon>unclassified sequences</taxon>
        <taxon>metagenomes</taxon>
        <taxon>ecological metagenomes</taxon>
    </lineage>
</organism>
<proteinExistence type="predicted"/>
<accession>A0A0F9CSE0</accession>
<protein>
    <submittedName>
        <fullName evidence="1">Uncharacterized protein</fullName>
    </submittedName>
</protein>
<dbReference type="AlphaFoldDB" id="A0A0F9CSE0"/>